<gene>
    <name evidence="1" type="ORF">MEDL_43330</name>
</gene>
<dbReference type="Proteomes" id="UP000683360">
    <property type="component" value="Unassembled WGS sequence"/>
</dbReference>
<reference evidence="1" key="1">
    <citation type="submission" date="2021-03" db="EMBL/GenBank/DDBJ databases">
        <authorList>
            <person name="Bekaert M."/>
        </authorList>
    </citation>
    <scope>NUCLEOTIDE SEQUENCE</scope>
</reference>
<dbReference type="EMBL" id="CAJPWZ010002070">
    <property type="protein sequence ID" value="CAG2230549.1"/>
    <property type="molecule type" value="Genomic_DNA"/>
</dbReference>
<proteinExistence type="predicted"/>
<accession>A0A8S3TAL3</accession>
<sequence>MKMGDHAKREKLKLKPSDVYFSQETIENRFEDGQLIGKRLDNLVNEREKISDIRTIRVKNVHGRWYTLDNRRLWVFRNYQKITLQSYSQTFIPVLVWDDFESQNQLIFAANNTGDDVKIHNGLLPGGETYKRVESINACTYSTPSRLLMYHIGIFSWNGTKTVASFLWKGVSGLYEYMRRREITDDSIV</sequence>
<name>A0A8S3TAL3_MYTED</name>
<organism evidence="1 2">
    <name type="scientific">Mytilus edulis</name>
    <name type="common">Blue mussel</name>
    <dbReference type="NCBI Taxonomy" id="6550"/>
    <lineage>
        <taxon>Eukaryota</taxon>
        <taxon>Metazoa</taxon>
        <taxon>Spiralia</taxon>
        <taxon>Lophotrochozoa</taxon>
        <taxon>Mollusca</taxon>
        <taxon>Bivalvia</taxon>
        <taxon>Autobranchia</taxon>
        <taxon>Pteriomorphia</taxon>
        <taxon>Mytilida</taxon>
        <taxon>Mytiloidea</taxon>
        <taxon>Mytilidae</taxon>
        <taxon>Mytilinae</taxon>
        <taxon>Mytilus</taxon>
    </lineage>
</organism>
<evidence type="ECO:0000313" key="1">
    <source>
        <dbReference type="EMBL" id="CAG2230549.1"/>
    </source>
</evidence>
<dbReference type="OrthoDB" id="6148233at2759"/>
<protein>
    <submittedName>
        <fullName evidence="1">Uncharacterized protein</fullName>
    </submittedName>
</protein>
<keyword evidence="2" id="KW-1185">Reference proteome</keyword>
<evidence type="ECO:0000313" key="2">
    <source>
        <dbReference type="Proteomes" id="UP000683360"/>
    </source>
</evidence>
<comment type="caution">
    <text evidence="1">The sequence shown here is derived from an EMBL/GenBank/DDBJ whole genome shotgun (WGS) entry which is preliminary data.</text>
</comment>
<dbReference type="AlphaFoldDB" id="A0A8S3TAL3"/>